<comment type="caution">
    <text evidence="2">The sequence shown here is derived from an EMBL/GenBank/DDBJ whole genome shotgun (WGS) entry which is preliminary data.</text>
</comment>
<reference evidence="2 3" key="1">
    <citation type="submission" date="2020-11" db="EMBL/GenBank/DDBJ databases">
        <authorList>
            <person name="Peeters C."/>
        </authorList>
    </citation>
    <scope>NUCLEOTIDE SEQUENCE [LARGE SCALE GENOMIC DNA]</scope>
    <source>
        <strain evidence="2 3">LMG 7974</strain>
    </source>
</reference>
<accession>A0ABM8Q3N0</accession>
<protein>
    <submittedName>
        <fullName evidence="2">Uncharacterized protein</fullName>
    </submittedName>
</protein>
<name>A0ABM8Q3N0_9BACT</name>
<keyword evidence="1" id="KW-1133">Transmembrane helix</keyword>
<dbReference type="Proteomes" id="UP000789803">
    <property type="component" value="Unassembled WGS sequence"/>
</dbReference>
<keyword evidence="1" id="KW-0472">Membrane</keyword>
<feature type="transmembrane region" description="Helical" evidence="1">
    <location>
        <begin position="6"/>
        <end position="23"/>
    </location>
</feature>
<keyword evidence="1" id="KW-0812">Transmembrane</keyword>
<proteinExistence type="predicted"/>
<evidence type="ECO:0000256" key="1">
    <source>
        <dbReference type="SAM" id="Phobius"/>
    </source>
</evidence>
<evidence type="ECO:0000313" key="2">
    <source>
        <dbReference type="EMBL" id="CAD7287424.1"/>
    </source>
</evidence>
<evidence type="ECO:0000313" key="3">
    <source>
        <dbReference type="Proteomes" id="UP000789803"/>
    </source>
</evidence>
<gene>
    <name evidence="2" type="ORF">LMG7974_00303</name>
</gene>
<keyword evidence="3" id="KW-1185">Reference proteome</keyword>
<dbReference type="EMBL" id="CAJHOF010000002">
    <property type="protein sequence ID" value="CAD7287424.1"/>
    <property type="molecule type" value="Genomic_DNA"/>
</dbReference>
<sequence length="32" mass="3907">MLFNSYEFIFLFLPIVFFGYFYLNKNALSYPS</sequence>
<organism evidence="2 3">
    <name type="scientific">Campylobacter majalis</name>
    <dbReference type="NCBI Taxonomy" id="2790656"/>
    <lineage>
        <taxon>Bacteria</taxon>
        <taxon>Pseudomonadati</taxon>
        <taxon>Campylobacterota</taxon>
        <taxon>Epsilonproteobacteria</taxon>
        <taxon>Campylobacterales</taxon>
        <taxon>Campylobacteraceae</taxon>
        <taxon>Campylobacter</taxon>
    </lineage>
</organism>